<keyword evidence="5" id="KW-1185">Reference proteome</keyword>
<dbReference type="STRING" id="431943.CKL_1508"/>
<gene>
    <name evidence="4" type="ordered locus">CKL_1508</name>
</gene>
<dbReference type="SUPFAM" id="SSF47336">
    <property type="entry name" value="ACP-like"/>
    <property type="match status" value="1"/>
</dbReference>
<dbReference type="PANTHER" id="PTHR44845">
    <property type="entry name" value="CARRIER DOMAIN-CONTAINING PROTEIN"/>
    <property type="match status" value="1"/>
</dbReference>
<evidence type="ECO:0000256" key="2">
    <source>
        <dbReference type="ARBA" id="ARBA00022553"/>
    </source>
</evidence>
<dbReference type="HOGENOM" id="CLU_596976_0_0_9"/>
<dbReference type="Gene3D" id="1.10.1200.10">
    <property type="entry name" value="ACP-like"/>
    <property type="match status" value="1"/>
</dbReference>
<dbReference type="InterPro" id="IPR009081">
    <property type="entry name" value="PP-bd_ACP"/>
</dbReference>
<dbReference type="PANTHER" id="PTHR44845:SF6">
    <property type="entry name" value="BETA-ALANINE-ACTIVATING ENZYME"/>
    <property type="match status" value="1"/>
</dbReference>
<dbReference type="InterPro" id="IPR006162">
    <property type="entry name" value="Ppantetheine_attach_site"/>
</dbReference>
<evidence type="ECO:0000256" key="1">
    <source>
        <dbReference type="ARBA" id="ARBA00022450"/>
    </source>
</evidence>
<sequence>MPDTQVVSKVYKIEENGEIYKSRYKVINFTDDFNVLAVSPELHEFDEDKMSYYVAEDEIIDDAQKREYIVKKFIFELIEEIEYGGLIVDPTNEKIISFWKDYISDFSVDDQMDSLVKEHTLNKGLSIKKQLFRDIIKDNHNKNSLLLDKDLSPEVLGLKSEGTQVLLNKMIEEICNCSKKGIDVAIIQSGQGHMVDYLKSKLDNLKNITLFDSSISMLNQSREKYGEDGFLYELYNYDFLDETHVGNYDHVVIINTIHQFEHPQEVIRYANIMLKKGGRLHLIDFTKTDAVSILVAIFFQERYLNVENEIRHMFFYKTGYLKQIVGKYFKSKKITSLKNNDAYYIISENVEDYKNIVNEMIKALNLKIEKVIILPKKLDINGKNLYFEKLKKFILEGNNEIRSKQSFVENDKFYIENILKAIWKENLEIDTLSDESNYFKLGGNSLSATKMVVEINKQLNCKINLKEIFENPSFKALLNLIQEKQLNPEVIEGEI</sequence>
<name>A5N8B9_CLOK5</name>
<dbReference type="InterPro" id="IPR029063">
    <property type="entry name" value="SAM-dependent_MTases_sf"/>
</dbReference>
<keyword evidence="4" id="KW-0456">Lyase</keyword>
<dbReference type="Pfam" id="PF00550">
    <property type="entry name" value="PP-binding"/>
    <property type="match status" value="1"/>
</dbReference>
<feature type="domain" description="Carrier" evidence="3">
    <location>
        <begin position="410"/>
        <end position="485"/>
    </location>
</feature>
<keyword evidence="1" id="KW-0596">Phosphopantetheine</keyword>
<proteinExistence type="predicted"/>
<dbReference type="InterPro" id="IPR036736">
    <property type="entry name" value="ACP-like_sf"/>
</dbReference>
<dbReference type="InterPro" id="IPR013217">
    <property type="entry name" value="Methyltransf_12"/>
</dbReference>
<dbReference type="Pfam" id="PF08242">
    <property type="entry name" value="Methyltransf_12"/>
    <property type="match status" value="1"/>
</dbReference>
<keyword evidence="2" id="KW-0597">Phosphoprotein</keyword>
<evidence type="ECO:0000259" key="3">
    <source>
        <dbReference type="PROSITE" id="PS50075"/>
    </source>
</evidence>
<dbReference type="AlphaFoldDB" id="A5N8B9"/>
<dbReference type="CDD" id="cd02440">
    <property type="entry name" value="AdoMet_MTases"/>
    <property type="match status" value="1"/>
</dbReference>
<accession>A5N8B9</accession>
<dbReference type="KEGG" id="ckl:CKL_1508"/>
<dbReference type="GO" id="GO:0016829">
    <property type="term" value="F:lyase activity"/>
    <property type="evidence" value="ECO:0007669"/>
    <property type="project" value="UniProtKB-KW"/>
</dbReference>
<dbReference type="eggNOG" id="COG1020">
    <property type="taxonomic scope" value="Bacteria"/>
</dbReference>
<dbReference type="Proteomes" id="UP000002411">
    <property type="component" value="Chromosome"/>
</dbReference>
<organism evidence="4 5">
    <name type="scientific">Clostridium kluyveri (strain ATCC 8527 / DSM 555 / NBRC 12016 / NCIMB 10680 / K1)</name>
    <dbReference type="NCBI Taxonomy" id="431943"/>
    <lineage>
        <taxon>Bacteria</taxon>
        <taxon>Bacillati</taxon>
        <taxon>Bacillota</taxon>
        <taxon>Clostridia</taxon>
        <taxon>Eubacteriales</taxon>
        <taxon>Clostridiaceae</taxon>
        <taxon>Clostridium</taxon>
    </lineage>
</organism>
<dbReference type="RefSeq" id="WP_012101900.1">
    <property type="nucleotide sequence ID" value="NC_009706.1"/>
</dbReference>
<reference evidence="4 5" key="1">
    <citation type="journal article" date="2008" name="Proc. Natl. Acad. Sci. U.S.A.">
        <title>The genome of Clostridium kluyveri, a strict anaerobe with unique metabolic features.</title>
        <authorList>
            <person name="Seedorf H."/>
            <person name="Fricke W.F."/>
            <person name="Veith B."/>
            <person name="Brueggemann H."/>
            <person name="Liesegang H."/>
            <person name="Strittmatter A."/>
            <person name="Miethke M."/>
            <person name="Buckel W."/>
            <person name="Hinderberger J."/>
            <person name="Li F."/>
            <person name="Hagemeier C."/>
            <person name="Thauer R.K."/>
            <person name="Gottschalk G."/>
        </authorList>
    </citation>
    <scope>NUCLEOTIDE SEQUENCE [LARGE SCALE GENOMIC DNA]</scope>
    <source>
        <strain evidence="5">ATCC 8527 / DSM 555 / NCIMB 10680</strain>
    </source>
</reference>
<dbReference type="Gene3D" id="3.40.50.150">
    <property type="entry name" value="Vaccinia Virus protein VP39"/>
    <property type="match status" value="1"/>
</dbReference>
<dbReference type="PROSITE" id="PS00012">
    <property type="entry name" value="PHOSPHOPANTETHEINE"/>
    <property type="match status" value="1"/>
</dbReference>
<dbReference type="PROSITE" id="PS50075">
    <property type="entry name" value="CARRIER"/>
    <property type="match status" value="1"/>
</dbReference>
<evidence type="ECO:0000313" key="5">
    <source>
        <dbReference type="Proteomes" id="UP000002411"/>
    </source>
</evidence>
<evidence type="ECO:0000313" key="4">
    <source>
        <dbReference type="EMBL" id="EDK33550.1"/>
    </source>
</evidence>
<dbReference type="SUPFAM" id="SSF53335">
    <property type="entry name" value="S-adenosyl-L-methionine-dependent methyltransferases"/>
    <property type="match status" value="1"/>
</dbReference>
<protein>
    <submittedName>
        <fullName evidence="4">Predicted NRPS methlyase and thiolation domain</fullName>
    </submittedName>
</protein>
<dbReference type="EMBL" id="CP000673">
    <property type="protein sequence ID" value="EDK33550.1"/>
    <property type="molecule type" value="Genomic_DNA"/>
</dbReference>